<evidence type="ECO:0000313" key="10">
    <source>
        <dbReference type="Proteomes" id="UP000190285"/>
    </source>
</evidence>
<dbReference type="InterPro" id="IPR016160">
    <property type="entry name" value="Ald_DH_CS_CYS"/>
</dbReference>
<dbReference type="PANTHER" id="PTHR43570:SF16">
    <property type="entry name" value="ALDEHYDE DEHYDROGENASE TYPE III, ISOFORM Q"/>
    <property type="match status" value="1"/>
</dbReference>
<dbReference type="RefSeq" id="WP_079492637.1">
    <property type="nucleotide sequence ID" value="NZ_FUZT01000007.1"/>
</dbReference>
<dbReference type="PIRSF" id="PIRSF036492">
    <property type="entry name" value="ALDH"/>
    <property type="match status" value="1"/>
</dbReference>
<dbReference type="Gene3D" id="3.40.309.10">
    <property type="entry name" value="Aldehyde Dehydrogenase, Chain A, domain 2"/>
    <property type="match status" value="1"/>
</dbReference>
<evidence type="ECO:0000256" key="4">
    <source>
        <dbReference type="PIRNR" id="PIRNR036492"/>
    </source>
</evidence>
<organism evidence="9 10">
    <name type="scientific">Maledivibacter halophilus</name>
    <dbReference type="NCBI Taxonomy" id="36842"/>
    <lineage>
        <taxon>Bacteria</taxon>
        <taxon>Bacillati</taxon>
        <taxon>Bacillota</taxon>
        <taxon>Clostridia</taxon>
        <taxon>Peptostreptococcales</taxon>
        <taxon>Caminicellaceae</taxon>
        <taxon>Maledivibacter</taxon>
    </lineage>
</organism>
<comment type="similarity">
    <text evidence="1 4 7">Belongs to the aldehyde dehydrogenase family.</text>
</comment>
<evidence type="ECO:0000256" key="7">
    <source>
        <dbReference type="RuleBase" id="RU003345"/>
    </source>
</evidence>
<dbReference type="OrthoDB" id="9762913at2"/>
<feature type="active site" evidence="5 6">
    <location>
        <position position="215"/>
    </location>
</feature>
<evidence type="ECO:0000256" key="2">
    <source>
        <dbReference type="ARBA" id="ARBA00023002"/>
    </source>
</evidence>
<dbReference type="FunFam" id="3.40.309.10:FF:000003">
    <property type="entry name" value="Aldehyde dehydrogenase"/>
    <property type="match status" value="1"/>
</dbReference>
<dbReference type="STRING" id="36842.SAMN02194393_02970"/>
<dbReference type="FunFam" id="3.40.605.10:FF:000004">
    <property type="entry name" value="Aldehyde dehydrogenase"/>
    <property type="match status" value="1"/>
</dbReference>
<evidence type="ECO:0000256" key="1">
    <source>
        <dbReference type="ARBA" id="ARBA00009986"/>
    </source>
</evidence>
<proteinExistence type="inferred from homology"/>
<name>A0A1T5LL53_9FIRM</name>
<dbReference type="InterPro" id="IPR015590">
    <property type="entry name" value="Aldehyde_DH_dom"/>
</dbReference>
<dbReference type="AlphaFoldDB" id="A0A1T5LL53"/>
<dbReference type="GO" id="GO:0004029">
    <property type="term" value="F:aldehyde dehydrogenase (NAD+) activity"/>
    <property type="evidence" value="ECO:0007669"/>
    <property type="project" value="TreeGrafter"/>
</dbReference>
<keyword evidence="3" id="KW-0520">NAD</keyword>
<dbReference type="InterPro" id="IPR016161">
    <property type="entry name" value="Ald_DH/histidinol_DH"/>
</dbReference>
<dbReference type="CDD" id="cd07136">
    <property type="entry name" value="ALDH_YwdH-P39616"/>
    <property type="match status" value="1"/>
</dbReference>
<dbReference type="Gene3D" id="3.40.605.10">
    <property type="entry name" value="Aldehyde Dehydrogenase, Chain A, domain 1"/>
    <property type="match status" value="1"/>
</dbReference>
<keyword evidence="10" id="KW-1185">Reference proteome</keyword>
<dbReference type="GO" id="GO:0006081">
    <property type="term" value="P:aldehyde metabolic process"/>
    <property type="evidence" value="ECO:0007669"/>
    <property type="project" value="InterPro"/>
</dbReference>
<dbReference type="InterPro" id="IPR016163">
    <property type="entry name" value="Ald_DH_C"/>
</dbReference>
<evidence type="ECO:0000256" key="3">
    <source>
        <dbReference type="ARBA" id="ARBA00023027"/>
    </source>
</evidence>
<dbReference type="InterPro" id="IPR029510">
    <property type="entry name" value="Ald_DH_CS_GLU"/>
</dbReference>
<accession>A0A1T5LL53</accession>
<protein>
    <recommendedName>
        <fullName evidence="4">Aldehyde dehydrogenase</fullName>
    </recommendedName>
</protein>
<dbReference type="Pfam" id="PF00171">
    <property type="entry name" value="Aldedh"/>
    <property type="match status" value="1"/>
</dbReference>
<evidence type="ECO:0000313" key="9">
    <source>
        <dbReference type="EMBL" id="SKC76329.1"/>
    </source>
</evidence>
<dbReference type="GO" id="GO:0005737">
    <property type="term" value="C:cytoplasm"/>
    <property type="evidence" value="ECO:0007669"/>
    <property type="project" value="TreeGrafter"/>
</dbReference>
<gene>
    <name evidence="9" type="ORF">SAMN02194393_02970</name>
</gene>
<feature type="active site" evidence="5">
    <location>
        <position position="249"/>
    </location>
</feature>
<reference evidence="9 10" key="1">
    <citation type="submission" date="2017-02" db="EMBL/GenBank/DDBJ databases">
        <authorList>
            <person name="Peterson S.W."/>
        </authorList>
    </citation>
    <scope>NUCLEOTIDE SEQUENCE [LARGE SCALE GENOMIC DNA]</scope>
    <source>
        <strain evidence="9 10">M1</strain>
    </source>
</reference>
<dbReference type="PROSITE" id="PS00070">
    <property type="entry name" value="ALDEHYDE_DEHYDR_CYS"/>
    <property type="match status" value="1"/>
</dbReference>
<dbReference type="PANTHER" id="PTHR43570">
    <property type="entry name" value="ALDEHYDE DEHYDROGENASE"/>
    <property type="match status" value="1"/>
</dbReference>
<dbReference type="EMBL" id="FUZT01000007">
    <property type="protein sequence ID" value="SKC76329.1"/>
    <property type="molecule type" value="Genomic_DNA"/>
</dbReference>
<dbReference type="InterPro" id="IPR012394">
    <property type="entry name" value="Aldehyde_DH_NAD(P)"/>
</dbReference>
<sequence>MEKVDKDKGFEILNNMKKYYYSGETRSAEFRIEQLKKLKELIIKYEYEIIEAIRIDLGRHELETYEVEIGFLLNSISYMMKHLKRWMTPKKVKTPIHQFGARSYIKPQPYGLVLIIGPFNYPFSLLIEPMIGAIAAGNCVLLKPSEQTPNVSSLIKKIIEANFKREYIGVVEGGAEIITPLIHMPFDYIFFTGSPSIGKIIMKAASKNLIPVTLELGGKSPCIVDKDVNIKIASKRIAWGKFFNAGQTCIAPDYVLIHESIHDEFLEELKKTIKEFYGNDVFLSKSFGRIVNERHTKRIIAIIENDKDKILFGGKYNIEENYIEPTVIDKVTWKDESMKEEIFGPVLPVMTFTDIDKVITMINERPKPLAIYIFAENKSVQRKVIENTSSGGACINDTLSHFSNHHLPFGGVGNSGMGSYRGKMSFKTFSHMKGVLNKSTKINMKQIFPPYSNSNLNIIKKILR</sequence>
<evidence type="ECO:0000259" key="8">
    <source>
        <dbReference type="Pfam" id="PF00171"/>
    </source>
</evidence>
<dbReference type="SUPFAM" id="SSF53720">
    <property type="entry name" value="ALDH-like"/>
    <property type="match status" value="1"/>
</dbReference>
<dbReference type="Proteomes" id="UP000190285">
    <property type="component" value="Unassembled WGS sequence"/>
</dbReference>
<keyword evidence="2 4" id="KW-0560">Oxidoreductase</keyword>
<dbReference type="InterPro" id="IPR016162">
    <property type="entry name" value="Ald_DH_N"/>
</dbReference>
<feature type="domain" description="Aldehyde dehydrogenase" evidence="8">
    <location>
        <begin position="24"/>
        <end position="434"/>
    </location>
</feature>
<evidence type="ECO:0000256" key="6">
    <source>
        <dbReference type="PROSITE-ProRule" id="PRU10007"/>
    </source>
</evidence>
<evidence type="ECO:0000256" key="5">
    <source>
        <dbReference type="PIRSR" id="PIRSR036492-1"/>
    </source>
</evidence>
<dbReference type="PROSITE" id="PS00687">
    <property type="entry name" value="ALDEHYDE_DEHYDR_GLU"/>
    <property type="match status" value="1"/>
</dbReference>